<dbReference type="Pfam" id="PF00004">
    <property type="entry name" value="AAA"/>
    <property type="match status" value="1"/>
</dbReference>
<dbReference type="Gene3D" id="3.40.50.300">
    <property type="entry name" value="P-loop containing nucleotide triphosphate hydrolases"/>
    <property type="match status" value="1"/>
</dbReference>
<comment type="caution">
    <text evidence="2">The sequence shown here is derived from an EMBL/GenBank/DDBJ whole genome shotgun (WGS) entry which is preliminary data.</text>
</comment>
<sequence>MIIEFCGLPGTGKTTVVQSVSRELKIPIVEIAGRGELLLLGAWFALKHPRLSTYTLYHIARNSYSARMGYYKLVNCFLQRGAKYEKASRYPHALIIEGYWQNIIAIFEHEERDEVLARYARTFPSTHAMLFVAGDAARTERMFKRGRTVREEFPQDRVTHWVRSSQRNSARIEDLGQGHAHTIQADGEVDSVARRVVVAVCAVINTHI</sequence>
<evidence type="ECO:0000259" key="1">
    <source>
        <dbReference type="Pfam" id="PF00004"/>
    </source>
</evidence>
<name>A0A1G2SKR6_9BACT</name>
<accession>A0A1G2SKR6</accession>
<gene>
    <name evidence="2" type="ORF">A2591_02465</name>
</gene>
<protein>
    <recommendedName>
        <fullName evidence="1">ATPase AAA-type core domain-containing protein</fullName>
    </recommendedName>
</protein>
<dbReference type="STRING" id="1802730.A2591_02465"/>
<dbReference type="AlphaFoldDB" id="A0A1G2SKR6"/>
<evidence type="ECO:0000313" key="2">
    <source>
        <dbReference type="EMBL" id="OHA85673.1"/>
    </source>
</evidence>
<dbReference type="EMBL" id="MHUZ01000020">
    <property type="protein sequence ID" value="OHA85673.1"/>
    <property type="molecule type" value="Genomic_DNA"/>
</dbReference>
<proteinExistence type="predicted"/>
<dbReference type="GO" id="GO:0016887">
    <property type="term" value="F:ATP hydrolysis activity"/>
    <property type="evidence" value="ECO:0007669"/>
    <property type="project" value="InterPro"/>
</dbReference>
<dbReference type="Proteomes" id="UP000178168">
    <property type="component" value="Unassembled WGS sequence"/>
</dbReference>
<evidence type="ECO:0000313" key="3">
    <source>
        <dbReference type="Proteomes" id="UP000178168"/>
    </source>
</evidence>
<feature type="domain" description="ATPase AAA-type core" evidence="1">
    <location>
        <begin position="5"/>
        <end position="34"/>
    </location>
</feature>
<dbReference type="GO" id="GO:0005524">
    <property type="term" value="F:ATP binding"/>
    <property type="evidence" value="ECO:0007669"/>
    <property type="project" value="InterPro"/>
</dbReference>
<dbReference type="InterPro" id="IPR003959">
    <property type="entry name" value="ATPase_AAA_core"/>
</dbReference>
<dbReference type="SUPFAM" id="SSF52540">
    <property type="entry name" value="P-loop containing nucleoside triphosphate hydrolases"/>
    <property type="match status" value="1"/>
</dbReference>
<dbReference type="InterPro" id="IPR027417">
    <property type="entry name" value="P-loop_NTPase"/>
</dbReference>
<organism evidence="2 3">
    <name type="scientific">Candidatus Yonathbacteria bacterium RIFOXYD1_FULL_52_36</name>
    <dbReference type="NCBI Taxonomy" id="1802730"/>
    <lineage>
        <taxon>Bacteria</taxon>
        <taxon>Candidatus Yonathiibacteriota</taxon>
    </lineage>
</organism>
<reference evidence="2 3" key="1">
    <citation type="journal article" date="2016" name="Nat. Commun.">
        <title>Thousands of microbial genomes shed light on interconnected biogeochemical processes in an aquifer system.</title>
        <authorList>
            <person name="Anantharaman K."/>
            <person name="Brown C.T."/>
            <person name="Hug L.A."/>
            <person name="Sharon I."/>
            <person name="Castelle C.J."/>
            <person name="Probst A.J."/>
            <person name="Thomas B.C."/>
            <person name="Singh A."/>
            <person name="Wilkins M.J."/>
            <person name="Karaoz U."/>
            <person name="Brodie E.L."/>
            <person name="Williams K.H."/>
            <person name="Hubbard S.S."/>
            <person name="Banfield J.F."/>
        </authorList>
    </citation>
    <scope>NUCLEOTIDE SEQUENCE [LARGE SCALE GENOMIC DNA]</scope>
</reference>